<dbReference type="GeneID" id="101890291"/>
<gene>
    <name evidence="4" type="primary">101890291</name>
    <name evidence="6" type="synonym">LOC101890291</name>
</gene>
<dbReference type="InterPro" id="IPR001304">
    <property type="entry name" value="C-type_lectin-like"/>
</dbReference>
<reference evidence="6" key="2">
    <citation type="submission" date="2025-04" db="UniProtKB">
        <authorList>
            <consortium name="RefSeq"/>
        </authorList>
    </citation>
    <scope>IDENTIFICATION</scope>
    <source>
        <strain evidence="6">Aabys</strain>
    </source>
</reference>
<dbReference type="Gene3D" id="3.10.100.10">
    <property type="entry name" value="Mannose-Binding Protein A, subunit A"/>
    <property type="match status" value="1"/>
</dbReference>
<dbReference type="CDD" id="cd00037">
    <property type="entry name" value="CLECT"/>
    <property type="match status" value="1"/>
</dbReference>
<dbReference type="PROSITE" id="PS50041">
    <property type="entry name" value="C_TYPE_LECTIN_2"/>
    <property type="match status" value="1"/>
</dbReference>
<dbReference type="Proteomes" id="UP001652621">
    <property type="component" value="Unplaced"/>
</dbReference>
<feature type="domain" description="C-type lectin" evidence="3">
    <location>
        <begin position="38"/>
        <end position="151"/>
    </location>
</feature>
<dbReference type="InterPro" id="IPR016186">
    <property type="entry name" value="C-type_lectin-like/link_sf"/>
</dbReference>
<dbReference type="RefSeq" id="XP_011295135.1">
    <property type="nucleotide sequence ID" value="XM_011296833.2"/>
</dbReference>
<evidence type="ECO:0000313" key="6">
    <source>
        <dbReference type="RefSeq" id="XP_011295135.1"/>
    </source>
</evidence>
<dbReference type="KEGG" id="mde:101890291"/>
<sequence length="152" mass="17826">MARSIRIVFLLLLQVLLPLTQAFQREYLIDLNGINTIYIDSEQKYNWFQAERECILRKMSLISINSAEKNAILDGILKKEFQLFPYLWIGGNDLGSENEFVWTASARGFNFTNWRVGAPDNLYNKEHCVHITHNRDWNDIDCTYKLGFICEN</sequence>
<evidence type="ECO:0000313" key="4">
    <source>
        <dbReference type="EnsemblMetazoa" id="MDOA014652-PB"/>
    </source>
</evidence>
<proteinExistence type="predicted"/>
<evidence type="ECO:0000256" key="1">
    <source>
        <dbReference type="ARBA" id="ARBA00023157"/>
    </source>
</evidence>
<dbReference type="PANTHER" id="PTHR22803">
    <property type="entry name" value="MANNOSE, PHOSPHOLIPASE, LECTIN RECEPTOR RELATED"/>
    <property type="match status" value="1"/>
</dbReference>
<evidence type="ECO:0000256" key="2">
    <source>
        <dbReference type="SAM" id="SignalP"/>
    </source>
</evidence>
<dbReference type="Pfam" id="PF00059">
    <property type="entry name" value="Lectin_C"/>
    <property type="match status" value="1"/>
</dbReference>
<dbReference type="InterPro" id="IPR018378">
    <property type="entry name" value="C-type_lectin_CS"/>
</dbReference>
<dbReference type="EnsemblMetazoa" id="MDOA014652-RB">
    <property type="protein sequence ID" value="MDOA014652-PB"/>
    <property type="gene ID" value="MDOA014652"/>
</dbReference>
<dbReference type="SMART" id="SM00034">
    <property type="entry name" value="CLECT"/>
    <property type="match status" value="1"/>
</dbReference>
<keyword evidence="1" id="KW-1015">Disulfide bond</keyword>
<reference evidence="4" key="1">
    <citation type="submission" date="2020-05" db="UniProtKB">
        <authorList>
            <consortium name="EnsemblMetazoa"/>
        </authorList>
    </citation>
    <scope>IDENTIFICATION</scope>
    <source>
        <strain evidence="4">Aabys</strain>
    </source>
</reference>
<dbReference type="InterPro" id="IPR050111">
    <property type="entry name" value="C-type_lectin/snaclec_domain"/>
</dbReference>
<evidence type="ECO:0000259" key="3">
    <source>
        <dbReference type="PROSITE" id="PS50041"/>
    </source>
</evidence>
<name>A0A1I8NFI5_MUSDO</name>
<feature type="signal peptide" evidence="2">
    <location>
        <begin position="1"/>
        <end position="22"/>
    </location>
</feature>
<keyword evidence="5" id="KW-1185">Reference proteome</keyword>
<dbReference type="InterPro" id="IPR016187">
    <property type="entry name" value="CTDL_fold"/>
</dbReference>
<dbReference type="VEuPathDB" id="VectorBase:MDOMA2_005654"/>
<dbReference type="OrthoDB" id="6430060at2759"/>
<keyword evidence="2" id="KW-0732">Signal</keyword>
<dbReference type="PROSITE" id="PS00615">
    <property type="entry name" value="C_TYPE_LECTIN_1"/>
    <property type="match status" value="1"/>
</dbReference>
<feature type="chain" id="PRO_5044561619" evidence="2">
    <location>
        <begin position="23"/>
        <end position="152"/>
    </location>
</feature>
<protein>
    <submittedName>
        <fullName evidence="6">Lectin subunit alpha</fullName>
    </submittedName>
</protein>
<dbReference type="AlphaFoldDB" id="A0A1I8NFI5"/>
<dbReference type="VEuPathDB" id="VectorBase:MDOA014652"/>
<accession>A0A1I8NFI5</accession>
<organism evidence="4">
    <name type="scientific">Musca domestica</name>
    <name type="common">House fly</name>
    <dbReference type="NCBI Taxonomy" id="7370"/>
    <lineage>
        <taxon>Eukaryota</taxon>
        <taxon>Metazoa</taxon>
        <taxon>Ecdysozoa</taxon>
        <taxon>Arthropoda</taxon>
        <taxon>Hexapoda</taxon>
        <taxon>Insecta</taxon>
        <taxon>Pterygota</taxon>
        <taxon>Neoptera</taxon>
        <taxon>Endopterygota</taxon>
        <taxon>Diptera</taxon>
        <taxon>Brachycera</taxon>
        <taxon>Muscomorpha</taxon>
        <taxon>Muscoidea</taxon>
        <taxon>Muscidae</taxon>
        <taxon>Musca</taxon>
    </lineage>
</organism>
<evidence type="ECO:0000313" key="5">
    <source>
        <dbReference type="Proteomes" id="UP001652621"/>
    </source>
</evidence>
<dbReference type="SUPFAM" id="SSF56436">
    <property type="entry name" value="C-type lectin-like"/>
    <property type="match status" value="1"/>
</dbReference>